<gene>
    <name evidence="2" type="ORF">HCN50_31195</name>
</gene>
<organism evidence="2 3">
    <name type="scientific">Bradyrhizobium archetypum</name>
    <dbReference type="NCBI Taxonomy" id="2721160"/>
    <lineage>
        <taxon>Bacteria</taxon>
        <taxon>Pseudomonadati</taxon>
        <taxon>Pseudomonadota</taxon>
        <taxon>Alphaproteobacteria</taxon>
        <taxon>Hyphomicrobiales</taxon>
        <taxon>Nitrobacteraceae</taxon>
        <taxon>Bradyrhizobium</taxon>
    </lineage>
</organism>
<dbReference type="AlphaFoldDB" id="A0A7Y4HAX4"/>
<reference evidence="2 3" key="1">
    <citation type="submission" date="2020-03" db="EMBL/GenBank/DDBJ databases">
        <title>Bradyrhizobium diversity isolated from nodules of Muelleranthus trifoliolatus.</title>
        <authorList>
            <person name="Klepa M."/>
            <person name="Helene L."/>
            <person name="Hungria M."/>
        </authorList>
    </citation>
    <scope>NUCLEOTIDE SEQUENCE [LARGE SCALE GENOMIC DNA]</scope>
    <source>
        <strain evidence="2 3">WSM 1744</strain>
    </source>
</reference>
<sequence>MNGPSRKNEPPKQPEDKPKKPQRPPVEEDDYEDGDIATPKRDRTDNENEPL</sequence>
<dbReference type="RefSeq" id="WP_171713692.1">
    <property type="nucleotide sequence ID" value="NZ_JAAVLW010000013.1"/>
</dbReference>
<evidence type="ECO:0000313" key="2">
    <source>
        <dbReference type="EMBL" id="NOJ50648.1"/>
    </source>
</evidence>
<feature type="compositionally biased region" description="Basic and acidic residues" evidence="1">
    <location>
        <begin position="38"/>
        <end position="51"/>
    </location>
</feature>
<comment type="caution">
    <text evidence="2">The sequence shown here is derived from an EMBL/GenBank/DDBJ whole genome shotgun (WGS) entry which is preliminary data.</text>
</comment>
<keyword evidence="3" id="KW-1185">Reference proteome</keyword>
<evidence type="ECO:0000313" key="3">
    <source>
        <dbReference type="Proteomes" id="UP000528734"/>
    </source>
</evidence>
<accession>A0A7Y4HAX4</accession>
<feature type="region of interest" description="Disordered" evidence="1">
    <location>
        <begin position="1"/>
        <end position="51"/>
    </location>
</feature>
<evidence type="ECO:0000256" key="1">
    <source>
        <dbReference type="SAM" id="MobiDB-lite"/>
    </source>
</evidence>
<dbReference type="EMBL" id="JAAVLW010000013">
    <property type="protein sequence ID" value="NOJ50648.1"/>
    <property type="molecule type" value="Genomic_DNA"/>
</dbReference>
<dbReference type="Proteomes" id="UP000528734">
    <property type="component" value="Unassembled WGS sequence"/>
</dbReference>
<protein>
    <submittedName>
        <fullName evidence="2">Uncharacterized protein</fullName>
    </submittedName>
</protein>
<name>A0A7Y4HAX4_9BRAD</name>
<proteinExistence type="predicted"/>
<feature type="compositionally biased region" description="Basic and acidic residues" evidence="1">
    <location>
        <begin position="1"/>
        <end position="19"/>
    </location>
</feature>